<dbReference type="GO" id="GO:0003964">
    <property type="term" value="F:RNA-directed DNA polymerase activity"/>
    <property type="evidence" value="ECO:0007669"/>
    <property type="project" value="UniProtKB-KW"/>
</dbReference>
<dbReference type="Proteomes" id="UP001162480">
    <property type="component" value="Chromosome 4"/>
</dbReference>
<accession>A0AA36ATN7</accession>
<keyword evidence="2" id="KW-1185">Reference proteome</keyword>
<keyword evidence="1" id="KW-0808">Transferase</keyword>
<organism evidence="1 2">
    <name type="scientific">Octopus vulgaris</name>
    <name type="common">Common octopus</name>
    <dbReference type="NCBI Taxonomy" id="6645"/>
    <lineage>
        <taxon>Eukaryota</taxon>
        <taxon>Metazoa</taxon>
        <taxon>Spiralia</taxon>
        <taxon>Lophotrochozoa</taxon>
        <taxon>Mollusca</taxon>
        <taxon>Cephalopoda</taxon>
        <taxon>Coleoidea</taxon>
        <taxon>Octopodiformes</taxon>
        <taxon>Octopoda</taxon>
        <taxon>Incirrata</taxon>
        <taxon>Octopodidae</taxon>
        <taxon>Octopus</taxon>
    </lineage>
</organism>
<sequence>MNWVSYEGKRSKKLVFKESVPQGSVLSPLLFLLYIDDLDDEREVVELLHTLHQQECDLTFMWCPSHRGIVGNELADEKAKERSEQDQEGTDWHYAASKAAIKRSIKIPPMQHERLRKVYGERGEKLNRIEERQLTRQEQVTLSRLRGGHYPDLRSWQHKIGRIEDPICRNCKMGEETGEHVLLECPVIHPSIHSQLTDPEAIAKEPRLALKVWEK</sequence>
<dbReference type="GO" id="GO:0003676">
    <property type="term" value="F:nucleic acid binding"/>
    <property type="evidence" value="ECO:0007669"/>
    <property type="project" value="InterPro"/>
</dbReference>
<proteinExistence type="predicted"/>
<dbReference type="EMBL" id="OX597817">
    <property type="protein sequence ID" value="CAI9721514.1"/>
    <property type="molecule type" value="Genomic_DNA"/>
</dbReference>
<keyword evidence="1" id="KW-0548">Nucleotidyltransferase</keyword>
<evidence type="ECO:0000313" key="1">
    <source>
        <dbReference type="EMBL" id="CAI9721514.1"/>
    </source>
</evidence>
<dbReference type="AlphaFoldDB" id="A0AA36ATN7"/>
<gene>
    <name evidence="1" type="ORF">OCTVUL_1B002847</name>
</gene>
<protein>
    <submittedName>
        <fullName evidence="1">RNA-directed DNA polymerase from transposon X-element</fullName>
    </submittedName>
</protein>
<dbReference type="InterPro" id="IPR012337">
    <property type="entry name" value="RNaseH-like_sf"/>
</dbReference>
<keyword evidence="1" id="KW-0695">RNA-directed DNA polymerase</keyword>
<dbReference type="Gene3D" id="3.30.420.10">
    <property type="entry name" value="Ribonuclease H-like superfamily/Ribonuclease H"/>
    <property type="match status" value="1"/>
</dbReference>
<dbReference type="SUPFAM" id="SSF53098">
    <property type="entry name" value="Ribonuclease H-like"/>
    <property type="match status" value="1"/>
</dbReference>
<dbReference type="InterPro" id="IPR036397">
    <property type="entry name" value="RNaseH_sf"/>
</dbReference>
<name>A0AA36ATN7_OCTVU</name>
<evidence type="ECO:0000313" key="2">
    <source>
        <dbReference type="Proteomes" id="UP001162480"/>
    </source>
</evidence>
<reference evidence="1" key="1">
    <citation type="submission" date="2023-08" db="EMBL/GenBank/DDBJ databases">
        <authorList>
            <person name="Alioto T."/>
            <person name="Alioto T."/>
            <person name="Gomez Garrido J."/>
        </authorList>
    </citation>
    <scope>NUCLEOTIDE SEQUENCE</scope>
</reference>